<name>A0A3P8CGV8_9TREM</name>
<organism evidence="1 2">
    <name type="scientific">Schistosoma margrebowiei</name>
    <dbReference type="NCBI Taxonomy" id="48269"/>
    <lineage>
        <taxon>Eukaryota</taxon>
        <taxon>Metazoa</taxon>
        <taxon>Spiralia</taxon>
        <taxon>Lophotrochozoa</taxon>
        <taxon>Platyhelminthes</taxon>
        <taxon>Trematoda</taxon>
        <taxon>Digenea</taxon>
        <taxon>Strigeidida</taxon>
        <taxon>Schistosomatoidea</taxon>
        <taxon>Schistosomatidae</taxon>
        <taxon>Schistosoma</taxon>
    </lineage>
</organism>
<proteinExistence type="predicted"/>
<reference evidence="1 2" key="1">
    <citation type="submission" date="2018-11" db="EMBL/GenBank/DDBJ databases">
        <authorList>
            <consortium name="Pathogen Informatics"/>
        </authorList>
    </citation>
    <scope>NUCLEOTIDE SEQUENCE [LARGE SCALE GENOMIC DNA]</scope>
    <source>
        <strain evidence="1 2">Zambia</strain>
    </source>
</reference>
<dbReference type="EMBL" id="UZAI01016890">
    <property type="protein sequence ID" value="VDP17685.1"/>
    <property type="molecule type" value="Genomic_DNA"/>
</dbReference>
<protein>
    <submittedName>
        <fullName evidence="1">Uncharacterized protein</fullName>
    </submittedName>
</protein>
<dbReference type="AlphaFoldDB" id="A0A3P8CGV8"/>
<sequence>MRQSTGNLGPAFRATWHSSASCTCNLEKTGAPWWIRSRVTQFHSQRRYH</sequence>
<evidence type="ECO:0000313" key="2">
    <source>
        <dbReference type="Proteomes" id="UP000277204"/>
    </source>
</evidence>
<dbReference type="Proteomes" id="UP000277204">
    <property type="component" value="Unassembled WGS sequence"/>
</dbReference>
<accession>A0A3P8CGV8</accession>
<evidence type="ECO:0000313" key="1">
    <source>
        <dbReference type="EMBL" id="VDP17685.1"/>
    </source>
</evidence>
<keyword evidence="2" id="KW-1185">Reference proteome</keyword>
<gene>
    <name evidence="1" type="ORF">SMRZ_LOCUS15191</name>
</gene>